<feature type="transmembrane region" description="Helical" evidence="1">
    <location>
        <begin position="40"/>
        <end position="58"/>
    </location>
</feature>
<evidence type="ECO:0000313" key="2">
    <source>
        <dbReference type="EMBL" id="GAA3733333.1"/>
    </source>
</evidence>
<feature type="transmembrane region" description="Helical" evidence="1">
    <location>
        <begin position="70"/>
        <end position="88"/>
    </location>
</feature>
<keyword evidence="1" id="KW-1133">Transmembrane helix</keyword>
<feature type="transmembrane region" description="Helical" evidence="1">
    <location>
        <begin position="6"/>
        <end position="28"/>
    </location>
</feature>
<sequence length="126" mass="13435">MFHGGHSPLAMGIPLLMGIGYGAYAAFMARAGGPADYTQLWLAVASGIGFAALMYVILFTQRALSRELRAPLWGAFLGSAVGFLRGLGDFSIYRSAGFGLVIGAAVTVVLYYWWHTHEQPSDTSSA</sequence>
<evidence type="ECO:0008006" key="4">
    <source>
        <dbReference type="Google" id="ProtNLM"/>
    </source>
</evidence>
<proteinExistence type="predicted"/>
<evidence type="ECO:0000313" key="3">
    <source>
        <dbReference type="Proteomes" id="UP001499884"/>
    </source>
</evidence>
<organism evidence="2 3">
    <name type="scientific">Streptomyces tremellae</name>
    <dbReference type="NCBI Taxonomy" id="1124239"/>
    <lineage>
        <taxon>Bacteria</taxon>
        <taxon>Bacillati</taxon>
        <taxon>Actinomycetota</taxon>
        <taxon>Actinomycetes</taxon>
        <taxon>Kitasatosporales</taxon>
        <taxon>Streptomycetaceae</taxon>
        <taxon>Streptomyces</taxon>
    </lineage>
</organism>
<protein>
    <recommendedName>
        <fullName evidence="4">Integral membrane protein</fullName>
    </recommendedName>
</protein>
<name>A0ABP7FA68_9ACTN</name>
<gene>
    <name evidence="2" type="ORF">GCM10023082_33370</name>
</gene>
<accession>A0ABP7FA68</accession>
<evidence type="ECO:0000256" key="1">
    <source>
        <dbReference type="SAM" id="Phobius"/>
    </source>
</evidence>
<keyword evidence="1" id="KW-0472">Membrane</keyword>
<keyword evidence="1" id="KW-0812">Transmembrane</keyword>
<feature type="transmembrane region" description="Helical" evidence="1">
    <location>
        <begin position="95"/>
        <end position="114"/>
    </location>
</feature>
<dbReference type="Proteomes" id="UP001499884">
    <property type="component" value="Unassembled WGS sequence"/>
</dbReference>
<keyword evidence="3" id="KW-1185">Reference proteome</keyword>
<reference evidence="3" key="1">
    <citation type="journal article" date="2019" name="Int. J. Syst. Evol. Microbiol.">
        <title>The Global Catalogue of Microorganisms (GCM) 10K type strain sequencing project: providing services to taxonomists for standard genome sequencing and annotation.</title>
        <authorList>
            <consortium name="The Broad Institute Genomics Platform"/>
            <consortium name="The Broad Institute Genome Sequencing Center for Infectious Disease"/>
            <person name="Wu L."/>
            <person name="Ma J."/>
        </authorList>
    </citation>
    <scope>NUCLEOTIDE SEQUENCE [LARGE SCALE GENOMIC DNA]</scope>
    <source>
        <strain evidence="3">JCM 30846</strain>
    </source>
</reference>
<comment type="caution">
    <text evidence="2">The sequence shown here is derived from an EMBL/GenBank/DDBJ whole genome shotgun (WGS) entry which is preliminary data.</text>
</comment>
<dbReference type="EMBL" id="BAABEP010000021">
    <property type="protein sequence ID" value="GAA3733333.1"/>
    <property type="molecule type" value="Genomic_DNA"/>
</dbReference>